<dbReference type="Proteomes" id="UP000274097">
    <property type="component" value="Unassembled WGS sequence"/>
</dbReference>
<name>A0A3A9JDK0_9PROT</name>
<evidence type="ECO:0000313" key="5">
    <source>
        <dbReference type="Proteomes" id="UP000274097"/>
    </source>
</evidence>
<dbReference type="InParanoid" id="A0A3A9JDK0"/>
<dbReference type="FunCoup" id="A0A3A9JDK0">
    <property type="interactions" value="98"/>
</dbReference>
<organism evidence="3 6">
    <name type="scientific">Teichococcus wenyumeiae</name>
    <dbReference type="NCBI Taxonomy" id="2478470"/>
    <lineage>
        <taxon>Bacteria</taxon>
        <taxon>Pseudomonadati</taxon>
        <taxon>Pseudomonadota</taxon>
        <taxon>Alphaproteobacteria</taxon>
        <taxon>Acetobacterales</taxon>
        <taxon>Roseomonadaceae</taxon>
        <taxon>Roseomonas</taxon>
    </lineage>
</organism>
<keyword evidence="1" id="KW-0732">Signal</keyword>
<dbReference type="SUPFAM" id="SSF50952">
    <property type="entry name" value="Soluble quinoprotein glucose dehydrogenase"/>
    <property type="match status" value="1"/>
</dbReference>
<protein>
    <submittedName>
        <fullName evidence="3">PQQ-dependent sugar dehydrogenase</fullName>
    </submittedName>
</protein>
<dbReference type="OrthoDB" id="9770043at2"/>
<dbReference type="InterPro" id="IPR011041">
    <property type="entry name" value="Quinoprot_gluc/sorb_DH_b-prop"/>
</dbReference>
<dbReference type="RefSeq" id="WP_120640627.1">
    <property type="nucleotide sequence ID" value="NZ_RAQU01000228.1"/>
</dbReference>
<sequence>MPRTGFRAQPLAALAGAGLAVLALLATPAQAQRVTGTGEVVRGASLPFRVTTFAAGLERPWGAAFLPDGRLLVTERPGRLRLVDKDGTVSPPLGGVPEVVAAGQGGLLDVQLAPDFASTREVYFCHSVLLQGQGGSGAATRLVRARLSADATHLDAAQPILDATPPQSSGRNHFGCRIAFDAEGKLYLSTGDRFIDKMRAQRLDDLAGKVLRLERDGRPAAGNPFIGRADARPEIFTYGHRNPQGLAFNPRTGHLWEAEFGARGGDEVNLLKPGANYGWPLVTYGVDYNGSRIGEGTSRPDVEEPLRHWEPSVSPSGIGFYDGAGFPAWRGSLFMASLSTPGLLRLSTEGDRITGEERLLWGELRFRHVLQGPDGLVYILTDEGRGRILRLEPVAAR</sequence>
<dbReference type="Proteomes" id="UP000278036">
    <property type="component" value="Unassembled WGS sequence"/>
</dbReference>
<feature type="domain" description="Glucose/Sorbosone dehydrogenase" evidence="2">
    <location>
        <begin position="57"/>
        <end position="390"/>
    </location>
</feature>
<dbReference type="EMBL" id="RFLX01000005">
    <property type="protein sequence ID" value="RMI25386.1"/>
    <property type="molecule type" value="Genomic_DNA"/>
</dbReference>
<proteinExistence type="predicted"/>
<dbReference type="Gene3D" id="2.120.10.30">
    <property type="entry name" value="TolB, C-terminal domain"/>
    <property type="match status" value="1"/>
</dbReference>
<dbReference type="PANTHER" id="PTHR19328:SF75">
    <property type="entry name" value="ALDOSE SUGAR DEHYDROGENASE YLII"/>
    <property type="match status" value="1"/>
</dbReference>
<dbReference type="AlphaFoldDB" id="A0A3A9JDK0"/>
<evidence type="ECO:0000313" key="6">
    <source>
        <dbReference type="Proteomes" id="UP000278036"/>
    </source>
</evidence>
<gene>
    <name evidence="3" type="ORF">D6Z83_23580</name>
    <name evidence="4" type="ORF">EBE87_09615</name>
</gene>
<accession>A0A3A9JDK0</accession>
<comment type="caution">
    <text evidence="3">The sequence shown here is derived from an EMBL/GenBank/DDBJ whole genome shotgun (WGS) entry which is preliminary data.</text>
</comment>
<evidence type="ECO:0000259" key="2">
    <source>
        <dbReference type="Pfam" id="PF07995"/>
    </source>
</evidence>
<dbReference type="Pfam" id="PF07995">
    <property type="entry name" value="GSDH"/>
    <property type="match status" value="1"/>
</dbReference>
<evidence type="ECO:0000313" key="3">
    <source>
        <dbReference type="EMBL" id="RKK01706.1"/>
    </source>
</evidence>
<evidence type="ECO:0000256" key="1">
    <source>
        <dbReference type="SAM" id="SignalP"/>
    </source>
</evidence>
<feature type="chain" id="PRO_5017330844" evidence="1">
    <location>
        <begin position="32"/>
        <end position="397"/>
    </location>
</feature>
<dbReference type="PANTHER" id="PTHR19328">
    <property type="entry name" value="HEDGEHOG-INTERACTING PROTEIN"/>
    <property type="match status" value="1"/>
</dbReference>
<reference evidence="3 6" key="1">
    <citation type="submission" date="2018-09" db="EMBL/GenBank/DDBJ databases">
        <title>Roseomonas sp. nov., isolated from feces of Tibetan antelopes in the Qinghai-Tibet plateau, China.</title>
        <authorList>
            <person name="Tian Z."/>
        </authorList>
    </citation>
    <scope>NUCLEOTIDE SEQUENCE [LARGE SCALE GENOMIC DNA]</scope>
    <source>
        <strain evidence="4 5">Z23</strain>
        <strain evidence="3 6">Z24</strain>
    </source>
</reference>
<keyword evidence="5" id="KW-1185">Reference proteome</keyword>
<dbReference type="InterPro" id="IPR012938">
    <property type="entry name" value="Glc/Sorbosone_DH"/>
</dbReference>
<evidence type="ECO:0000313" key="4">
    <source>
        <dbReference type="EMBL" id="RMI25386.1"/>
    </source>
</evidence>
<dbReference type="EMBL" id="RAQU01000228">
    <property type="protein sequence ID" value="RKK01706.1"/>
    <property type="molecule type" value="Genomic_DNA"/>
</dbReference>
<feature type="signal peptide" evidence="1">
    <location>
        <begin position="1"/>
        <end position="31"/>
    </location>
</feature>
<dbReference type="InterPro" id="IPR011042">
    <property type="entry name" value="6-blade_b-propeller_TolB-like"/>
</dbReference>